<dbReference type="PANTHER" id="PTHR36933:SF1">
    <property type="entry name" value="SLL0788 PROTEIN"/>
    <property type="match status" value="1"/>
</dbReference>
<feature type="compositionally biased region" description="Basic and acidic residues" evidence="1">
    <location>
        <begin position="48"/>
        <end position="62"/>
    </location>
</feature>
<evidence type="ECO:0000313" key="5">
    <source>
        <dbReference type="Proteomes" id="UP000199004"/>
    </source>
</evidence>
<dbReference type="InterPro" id="IPR012347">
    <property type="entry name" value="Ferritin-like"/>
</dbReference>
<name>A0A1H0IHX9_9ACTN</name>
<keyword evidence="2" id="KW-0732">Signal</keyword>
<feature type="domain" description="DUF305" evidence="3">
    <location>
        <begin position="78"/>
        <end position="208"/>
    </location>
</feature>
<evidence type="ECO:0000259" key="3">
    <source>
        <dbReference type="Pfam" id="PF03713"/>
    </source>
</evidence>
<evidence type="ECO:0000256" key="2">
    <source>
        <dbReference type="SAM" id="SignalP"/>
    </source>
</evidence>
<reference evidence="5" key="1">
    <citation type="submission" date="2016-10" db="EMBL/GenBank/DDBJ databases">
        <authorList>
            <person name="Varghese N."/>
            <person name="Submissions S."/>
        </authorList>
    </citation>
    <scope>NUCLEOTIDE SEQUENCE [LARGE SCALE GENOMIC DNA]</scope>
    <source>
        <strain evidence="5">CGMCC 1.11147</strain>
    </source>
</reference>
<dbReference type="Proteomes" id="UP000199004">
    <property type="component" value="Unassembled WGS sequence"/>
</dbReference>
<feature type="chain" id="PRO_5011472888" evidence="2">
    <location>
        <begin position="23"/>
        <end position="221"/>
    </location>
</feature>
<dbReference type="Gene3D" id="1.20.1260.10">
    <property type="match status" value="2"/>
</dbReference>
<dbReference type="AlphaFoldDB" id="A0A1H0IHX9"/>
<feature type="region of interest" description="Disordered" evidence="1">
    <location>
        <begin position="33"/>
        <end position="74"/>
    </location>
</feature>
<sequence>MTKRVLLAAAGAVALVIALATAAVTLANDDDRHPMMGRDGSGMSMMGDDDRTGDRTGDRMGDRMGGGRHGSASTSEPAYLVEMVAHHEEAVTTARELGRSDRPEMRDLGASIVESQTAQIELMRGWLNEWYPDAGPADYEPMMRDLDGLEGDELDRTFLEDMVGHHMMAVMMSQHLLMSTDVHPEVAELAGTIRDEQQREIVVMTQWLRDWFDASWSGHMR</sequence>
<evidence type="ECO:0000256" key="1">
    <source>
        <dbReference type="SAM" id="MobiDB-lite"/>
    </source>
</evidence>
<evidence type="ECO:0000313" key="4">
    <source>
        <dbReference type="EMBL" id="SDO31044.1"/>
    </source>
</evidence>
<keyword evidence="5" id="KW-1185">Reference proteome</keyword>
<proteinExistence type="predicted"/>
<protein>
    <submittedName>
        <fullName evidence="4">Uncharacterized conserved protein, DUF305 family</fullName>
    </submittedName>
</protein>
<dbReference type="STRING" id="1005944.SAMN05192576_3807"/>
<dbReference type="OrthoDB" id="26872at2"/>
<feature type="compositionally biased region" description="Low complexity" evidence="1">
    <location>
        <begin position="37"/>
        <end position="46"/>
    </location>
</feature>
<dbReference type="EMBL" id="FNIC01000007">
    <property type="protein sequence ID" value="SDO31044.1"/>
    <property type="molecule type" value="Genomic_DNA"/>
</dbReference>
<accession>A0A1H0IHX9</accession>
<gene>
    <name evidence="4" type="ORF">SAMN05192576_3807</name>
</gene>
<dbReference type="PANTHER" id="PTHR36933">
    <property type="entry name" value="SLL0788 PROTEIN"/>
    <property type="match status" value="1"/>
</dbReference>
<dbReference type="RefSeq" id="WP_091026375.1">
    <property type="nucleotide sequence ID" value="NZ_BKAE01000009.1"/>
</dbReference>
<dbReference type="InterPro" id="IPR005183">
    <property type="entry name" value="DUF305_CopM-like"/>
</dbReference>
<organism evidence="4 5">
    <name type="scientific">Nocardioides szechwanensis</name>
    <dbReference type="NCBI Taxonomy" id="1005944"/>
    <lineage>
        <taxon>Bacteria</taxon>
        <taxon>Bacillati</taxon>
        <taxon>Actinomycetota</taxon>
        <taxon>Actinomycetes</taxon>
        <taxon>Propionibacteriales</taxon>
        <taxon>Nocardioidaceae</taxon>
        <taxon>Nocardioides</taxon>
    </lineage>
</organism>
<dbReference type="Pfam" id="PF03713">
    <property type="entry name" value="DUF305"/>
    <property type="match status" value="1"/>
</dbReference>
<feature type="signal peptide" evidence="2">
    <location>
        <begin position="1"/>
        <end position="22"/>
    </location>
</feature>